<dbReference type="Proteomes" id="UP000184526">
    <property type="component" value="Unassembled WGS sequence"/>
</dbReference>
<comment type="similarity">
    <text evidence="1">Belongs to the glycosyltransferase 2 family.</text>
</comment>
<organism evidence="5 6">
    <name type="scientific">Clostridium collagenovorans DSM 3089</name>
    <dbReference type="NCBI Taxonomy" id="1121306"/>
    <lineage>
        <taxon>Bacteria</taxon>
        <taxon>Bacillati</taxon>
        <taxon>Bacillota</taxon>
        <taxon>Clostridia</taxon>
        <taxon>Eubacteriales</taxon>
        <taxon>Clostridiaceae</taxon>
        <taxon>Clostridium</taxon>
    </lineage>
</organism>
<proteinExistence type="inferred from homology"/>
<dbReference type="PANTHER" id="PTHR43630">
    <property type="entry name" value="POLY-BETA-1,6-N-ACETYL-D-GLUCOSAMINE SYNTHASE"/>
    <property type="match status" value="1"/>
</dbReference>
<dbReference type="InterPro" id="IPR001173">
    <property type="entry name" value="Glyco_trans_2-like"/>
</dbReference>
<evidence type="ECO:0000259" key="4">
    <source>
        <dbReference type="Pfam" id="PF00535"/>
    </source>
</evidence>
<evidence type="ECO:0000256" key="2">
    <source>
        <dbReference type="ARBA" id="ARBA00022676"/>
    </source>
</evidence>
<keyword evidence="2" id="KW-0328">Glycosyltransferase</keyword>
<dbReference type="Pfam" id="PF00535">
    <property type="entry name" value="Glycos_transf_2"/>
    <property type="match status" value="1"/>
</dbReference>
<dbReference type="OrthoDB" id="9790005at2"/>
<keyword evidence="3 5" id="KW-0808">Transferase</keyword>
<dbReference type="Gene3D" id="3.90.550.10">
    <property type="entry name" value="Spore Coat Polysaccharide Biosynthesis Protein SpsA, Chain A"/>
    <property type="match status" value="1"/>
</dbReference>
<reference evidence="5 6" key="1">
    <citation type="submission" date="2016-11" db="EMBL/GenBank/DDBJ databases">
        <authorList>
            <person name="Jaros S."/>
            <person name="Januszkiewicz K."/>
            <person name="Wedrychowicz H."/>
        </authorList>
    </citation>
    <scope>NUCLEOTIDE SEQUENCE [LARGE SCALE GENOMIC DNA]</scope>
    <source>
        <strain evidence="5 6">DSM 3089</strain>
    </source>
</reference>
<dbReference type="GO" id="GO:0016757">
    <property type="term" value="F:glycosyltransferase activity"/>
    <property type="evidence" value="ECO:0007669"/>
    <property type="project" value="UniProtKB-KW"/>
</dbReference>
<gene>
    <name evidence="5" type="ORF">SAMN02745196_03115</name>
</gene>
<dbReference type="InterPro" id="IPR029044">
    <property type="entry name" value="Nucleotide-diphossugar_trans"/>
</dbReference>
<dbReference type="AlphaFoldDB" id="A0A1M5YN53"/>
<accession>A0A1M5YN53</accession>
<dbReference type="RefSeq" id="WP_072832884.1">
    <property type="nucleotide sequence ID" value="NZ_FQXP01000023.1"/>
</dbReference>
<dbReference type="PANTHER" id="PTHR43630:SF1">
    <property type="entry name" value="POLY-BETA-1,6-N-ACETYL-D-GLUCOSAMINE SYNTHASE"/>
    <property type="match status" value="1"/>
</dbReference>
<dbReference type="SUPFAM" id="SSF53448">
    <property type="entry name" value="Nucleotide-diphospho-sugar transferases"/>
    <property type="match status" value="1"/>
</dbReference>
<evidence type="ECO:0000313" key="5">
    <source>
        <dbReference type="EMBL" id="SHI13517.1"/>
    </source>
</evidence>
<protein>
    <submittedName>
        <fullName evidence="5">Rhamnosyltransferase</fullName>
    </submittedName>
</protein>
<evidence type="ECO:0000256" key="1">
    <source>
        <dbReference type="ARBA" id="ARBA00006739"/>
    </source>
</evidence>
<name>A0A1M5YN53_9CLOT</name>
<keyword evidence="6" id="KW-1185">Reference proteome</keyword>
<evidence type="ECO:0000313" key="6">
    <source>
        <dbReference type="Proteomes" id="UP000184526"/>
    </source>
</evidence>
<feature type="domain" description="Glycosyltransferase 2-like" evidence="4">
    <location>
        <begin position="4"/>
        <end position="168"/>
    </location>
</feature>
<dbReference type="STRING" id="1121306.SAMN02745196_03115"/>
<sequence>MKVSIVCPLYNAEKYIEKLHSNILEQKKDFLEELEIKYVLTESKDNTEELLKKLQVDYILIDAKDFSHSKTREMMAYKATGDILVFISQDVVMKNDLWLKNLVEPIINNECEAAFSRQLCTNNSIEKYIRENNYPEKSRVVSEKDIDQYGLLTFFYSDASSAIRKDVYLEVNGYDGKNLIINEDMYIAYKIITSGYRIKYCADSEVYHSHVFTLKQLYNRYFDTGVFLKQHSYLLQYKANESGFKLAKYAFKRSIKERNISVLLNLIPNFGARFIGSNLGKRFNKLPRNFIIKSSLNKNYWI</sequence>
<evidence type="ECO:0000256" key="3">
    <source>
        <dbReference type="ARBA" id="ARBA00022679"/>
    </source>
</evidence>
<dbReference type="EMBL" id="FQXP01000023">
    <property type="protein sequence ID" value="SHI13517.1"/>
    <property type="molecule type" value="Genomic_DNA"/>
</dbReference>